<dbReference type="RefSeq" id="WP_080989348.1">
    <property type="nucleotide sequence ID" value="NZ_AWFK01000003.1"/>
</dbReference>
<evidence type="ECO:0000313" key="2">
    <source>
        <dbReference type="Proteomes" id="UP000037239"/>
    </source>
</evidence>
<dbReference type="InterPro" id="IPR021739">
    <property type="entry name" value="SaV-like"/>
</dbReference>
<protein>
    <recommendedName>
        <fullName evidence="3">DUF3310 domain-containing protein</fullName>
    </recommendedName>
</protein>
<comment type="caution">
    <text evidence="1">The sequence shown here is derived from an EMBL/GenBank/DDBJ whole genome shotgun (WGS) entry which is preliminary data.</text>
</comment>
<dbReference type="Pfam" id="PF11753">
    <property type="entry name" value="DUF3310"/>
    <property type="match status" value="1"/>
</dbReference>
<accession>A0AB34TB79</accession>
<proteinExistence type="predicted"/>
<reference evidence="1 2" key="1">
    <citation type="journal article" date="2015" name="Int J Genomics">
        <title>Comparative Genomics Revealed Genetic Diversity and Species/Strain-Level Differences in Carbohydrate Metabolism of Three Probiotic Bifidobacterial Species.</title>
        <authorList>
            <person name="Odamaki T."/>
            <person name="Horigome A."/>
            <person name="Sugahara H."/>
            <person name="Hashikura N."/>
            <person name="Minami J."/>
            <person name="Xiao J.Z."/>
            <person name="Abe F."/>
        </authorList>
    </citation>
    <scope>NUCLEOTIDE SEQUENCE [LARGE SCALE GENOMIC DNA]</scope>
    <source>
        <strain evidence="1 2">MCC 0483</strain>
    </source>
</reference>
<evidence type="ECO:0008006" key="3">
    <source>
        <dbReference type="Google" id="ProtNLM"/>
    </source>
</evidence>
<dbReference type="AlphaFoldDB" id="A0AB34TB79"/>
<organism evidence="1 2">
    <name type="scientific">Bifidobacterium animalis subsp. animalis MCC 0483</name>
    <dbReference type="NCBI Taxonomy" id="1365955"/>
    <lineage>
        <taxon>Bacteria</taxon>
        <taxon>Bacillati</taxon>
        <taxon>Actinomycetota</taxon>
        <taxon>Actinomycetes</taxon>
        <taxon>Bifidobacteriales</taxon>
        <taxon>Bifidobacteriaceae</taxon>
        <taxon>Bifidobacterium</taxon>
    </lineage>
</organism>
<dbReference type="EMBL" id="AWFK01000003">
    <property type="protein sequence ID" value="KOA51663.1"/>
    <property type="molecule type" value="Genomic_DNA"/>
</dbReference>
<dbReference type="Proteomes" id="UP000037239">
    <property type="component" value="Unassembled WGS sequence"/>
</dbReference>
<evidence type="ECO:0000313" key="1">
    <source>
        <dbReference type="EMBL" id="KOA51663.1"/>
    </source>
</evidence>
<gene>
    <name evidence="1" type="ORF">BAAM0483_01450</name>
</gene>
<sequence>MNDNVNHPAHYEQNGPFECIELTEHYDFCMGNAIKYVWRHNDKGHPIEDLNKALWYIEREMQLTSNGACSFIPYSSAWWLPYNEQDERIHQLRSIGFAHMPDFWAALSNKNLYGMKHAIGNRIQALTQHDQQQSLADAIDEAGKIISGNLHKACEALDTIFDKITDQLAQEQDE</sequence>
<name>A0AB34TB79_9BIFI</name>